<dbReference type="Pfam" id="PF10607">
    <property type="entry name" value="CTLH"/>
    <property type="match status" value="1"/>
</dbReference>
<dbReference type="GO" id="GO:0005737">
    <property type="term" value="C:cytoplasm"/>
    <property type="evidence" value="ECO:0007669"/>
    <property type="project" value="UniProtKB-SubCell"/>
</dbReference>
<comment type="subcellular location">
    <subcellularLocation>
        <location evidence="1">Cytoplasm</location>
    </subcellularLocation>
</comment>
<dbReference type="Proteomes" id="UP000788993">
    <property type="component" value="Unassembled WGS sequence"/>
</dbReference>
<dbReference type="InterPro" id="IPR044063">
    <property type="entry name" value="ZF_RING_GID"/>
</dbReference>
<dbReference type="GO" id="GO:0043161">
    <property type="term" value="P:proteasome-mediated ubiquitin-dependent protein catabolic process"/>
    <property type="evidence" value="ECO:0007669"/>
    <property type="project" value="InterPro"/>
</dbReference>
<dbReference type="GO" id="GO:0008270">
    <property type="term" value="F:zinc ion binding"/>
    <property type="evidence" value="ECO:0007669"/>
    <property type="project" value="UniProtKB-KW"/>
</dbReference>
<keyword evidence="3" id="KW-0479">Metal-binding</keyword>
<evidence type="ECO:0000256" key="4">
    <source>
        <dbReference type="ARBA" id="ARBA00022771"/>
    </source>
</evidence>
<evidence type="ECO:0000256" key="3">
    <source>
        <dbReference type="ARBA" id="ARBA00022723"/>
    </source>
</evidence>
<evidence type="ECO:0000256" key="6">
    <source>
        <dbReference type="PROSITE-ProRule" id="PRU01215"/>
    </source>
</evidence>
<keyword evidence="4 6" id="KW-0863">Zinc-finger</keyword>
<dbReference type="InterPro" id="IPR024964">
    <property type="entry name" value="CTLH/CRA"/>
</dbReference>
<dbReference type="PROSITE" id="PS51867">
    <property type="entry name" value="ZF_RING_GID"/>
    <property type="match status" value="1"/>
</dbReference>
<dbReference type="OrthoDB" id="1933455at2759"/>
<feature type="zinc finger region" description="RING-Gid-type" evidence="6">
    <location>
        <begin position="391"/>
        <end position="454"/>
    </location>
</feature>
<dbReference type="InterPro" id="IPR045098">
    <property type="entry name" value="Fyv10_fam"/>
</dbReference>
<dbReference type="GO" id="GO:0061630">
    <property type="term" value="F:ubiquitin protein ligase activity"/>
    <property type="evidence" value="ECO:0007669"/>
    <property type="project" value="InterPro"/>
</dbReference>
<accession>A0A9P8PSR7</accession>
<evidence type="ECO:0000313" key="9">
    <source>
        <dbReference type="Proteomes" id="UP000788993"/>
    </source>
</evidence>
<dbReference type="EMBL" id="JAEUBD010000095">
    <property type="protein sequence ID" value="KAH3677713.1"/>
    <property type="molecule type" value="Genomic_DNA"/>
</dbReference>
<organism evidence="8 9">
    <name type="scientific">Ogataea polymorpha</name>
    <dbReference type="NCBI Taxonomy" id="460523"/>
    <lineage>
        <taxon>Eukaryota</taxon>
        <taxon>Fungi</taxon>
        <taxon>Dikarya</taxon>
        <taxon>Ascomycota</taxon>
        <taxon>Saccharomycotina</taxon>
        <taxon>Pichiomycetes</taxon>
        <taxon>Pichiales</taxon>
        <taxon>Pichiaceae</taxon>
        <taxon>Ogataea</taxon>
    </lineage>
</organism>
<dbReference type="AlphaFoldDB" id="A0A9P8PSR7"/>
<name>A0A9P8PSR7_9ASCO</name>
<gene>
    <name evidence="8" type="ORF">OGATHE_000367</name>
</gene>
<evidence type="ECO:0000256" key="5">
    <source>
        <dbReference type="ARBA" id="ARBA00022833"/>
    </source>
</evidence>
<sequence length="500" mass="58012">MIHSVDFHLQLKQSQFRTPIEVLRKNFKSIQKLVETHKSYCISQIKLIENTPNKKEKLDLIDAAIQKQEMFNYDIERRVEEHNKYISRLKIRLHKLKQFQTFYDDHKKDLSSEEALTKYASLYREEINLLLIDFLLKSSFMDQAHLDGQNSGVILAKKLGLDNLIDYDVILQGLEIYNEIRFHKNLKILIKWCTENKKSLKSIQDENDPNSSLKFETYFQSFIEHVKLGELSKALEIASEYLVNFLDTNVDDNLYKIASGAALLCWNRTYLNDTIQLSLNRDHERTSSFYDQSMNMVSQIQGNVSPLKELLEESKWSKLADFFLFNYNSIYGISQKPDLLLLLSVGSTALKTRSCLRSSTLSQVSTNDINFDDYLIDTRNKDGRPAIHNECPICSPDLYELTHDIPFSHQVKSNIYDNPVMLPNGNIYQYDKLISKSFNISGENFERSKLMPMQLSKELKDSIGILGKNESSGLLDNYELLDPLTGEVFKREQITKVFPT</sequence>
<dbReference type="PANTHER" id="PTHR12170">
    <property type="entry name" value="MACROPHAGE ERYTHROBLAST ATTACHER-RELATED"/>
    <property type="match status" value="1"/>
</dbReference>
<dbReference type="GO" id="GO:0005634">
    <property type="term" value="C:nucleus"/>
    <property type="evidence" value="ECO:0007669"/>
    <property type="project" value="TreeGrafter"/>
</dbReference>
<keyword evidence="9" id="KW-1185">Reference proteome</keyword>
<evidence type="ECO:0000259" key="7">
    <source>
        <dbReference type="PROSITE" id="PS51867"/>
    </source>
</evidence>
<reference evidence="8" key="1">
    <citation type="journal article" date="2021" name="Open Biol.">
        <title>Shared evolutionary footprints suggest mitochondrial oxidative damage underlies multiple complex I losses in fungi.</title>
        <authorList>
            <person name="Schikora-Tamarit M.A."/>
            <person name="Marcet-Houben M."/>
            <person name="Nosek J."/>
            <person name="Gabaldon T."/>
        </authorList>
    </citation>
    <scope>NUCLEOTIDE SEQUENCE</scope>
    <source>
        <strain evidence="8">NCAIM Y.01608</strain>
    </source>
</reference>
<proteinExistence type="predicted"/>
<protein>
    <recommendedName>
        <fullName evidence="7">RING-Gid-type domain-containing protein</fullName>
    </recommendedName>
</protein>
<evidence type="ECO:0000256" key="2">
    <source>
        <dbReference type="ARBA" id="ARBA00022490"/>
    </source>
</evidence>
<dbReference type="PANTHER" id="PTHR12170:SF2">
    <property type="entry name" value="E3 UBIQUITIN-PROTEIN TRANSFERASE MAEA"/>
    <property type="match status" value="1"/>
</dbReference>
<feature type="domain" description="RING-Gid-type" evidence="7">
    <location>
        <begin position="391"/>
        <end position="454"/>
    </location>
</feature>
<keyword evidence="2" id="KW-0963">Cytoplasm</keyword>
<dbReference type="GO" id="GO:0034657">
    <property type="term" value="C:GID complex"/>
    <property type="evidence" value="ECO:0007669"/>
    <property type="project" value="TreeGrafter"/>
</dbReference>
<evidence type="ECO:0000256" key="1">
    <source>
        <dbReference type="ARBA" id="ARBA00004496"/>
    </source>
</evidence>
<keyword evidence="5" id="KW-0862">Zinc</keyword>
<comment type="caution">
    <text evidence="8">The sequence shown here is derived from an EMBL/GenBank/DDBJ whole genome shotgun (WGS) entry which is preliminary data.</text>
</comment>
<evidence type="ECO:0000313" key="8">
    <source>
        <dbReference type="EMBL" id="KAH3677713.1"/>
    </source>
</evidence>
<reference evidence="8" key="2">
    <citation type="submission" date="2021-01" db="EMBL/GenBank/DDBJ databases">
        <authorList>
            <person name="Schikora-Tamarit M.A."/>
        </authorList>
    </citation>
    <scope>NUCLEOTIDE SEQUENCE</scope>
    <source>
        <strain evidence="8">NCAIM Y.01608</strain>
    </source>
</reference>